<keyword evidence="1" id="KW-0812">Transmembrane</keyword>
<dbReference type="EMBL" id="MN740421">
    <property type="protein sequence ID" value="QHU05852.1"/>
    <property type="molecule type" value="Genomic_DNA"/>
</dbReference>
<organism evidence="2">
    <name type="scientific">viral metagenome</name>
    <dbReference type="NCBI Taxonomy" id="1070528"/>
    <lineage>
        <taxon>unclassified sequences</taxon>
        <taxon>metagenomes</taxon>
        <taxon>organismal metagenomes</taxon>
    </lineage>
</organism>
<feature type="transmembrane region" description="Helical" evidence="1">
    <location>
        <begin position="194"/>
        <end position="214"/>
    </location>
</feature>
<keyword evidence="1" id="KW-1133">Transmembrane helix</keyword>
<name>A0A6C0JJN2_9ZZZZ</name>
<dbReference type="AlphaFoldDB" id="A0A6C0JJN2"/>
<evidence type="ECO:0000313" key="2">
    <source>
        <dbReference type="EMBL" id="QHU05852.1"/>
    </source>
</evidence>
<feature type="transmembrane region" description="Helical" evidence="1">
    <location>
        <begin position="296"/>
        <end position="314"/>
    </location>
</feature>
<protein>
    <submittedName>
        <fullName evidence="2">Uncharacterized protein</fullName>
    </submittedName>
</protein>
<accession>A0A6C0JJN2</accession>
<evidence type="ECO:0000256" key="1">
    <source>
        <dbReference type="SAM" id="Phobius"/>
    </source>
</evidence>
<sequence>MDADNLEEPVVENVVVEPPIVIDETFVEPPIVIDETFVEPTILIDTSIPKSFIENNIDPAISESFIKELFIEMVDIKSPVVEESPIVENPILDEIDISNENQLQVVIQISNVDTSVHDTSLHDTSINGTHLENTIETKKGIDQDTLQRLSVGVQVCLELYRVITSSLLILFVPQICEDHICTTTENLVWETNTYNTALCFNFISMACLVNMYYMELVRENRMIKYLAVNPELANDNDGVGEQLELLSMNKQNKIFSINRYYRLSSYGAASIYLLNVLLSAVAVNKYYAGSQTVSTFVTYVLFMATKFASVHSLVSTEKNIFYSAYLIGKIQYNDVDNDNKITK</sequence>
<feature type="transmembrane region" description="Helical" evidence="1">
    <location>
        <begin position="263"/>
        <end position="284"/>
    </location>
</feature>
<reference evidence="2" key="1">
    <citation type="journal article" date="2020" name="Nature">
        <title>Giant virus diversity and host interactions through global metagenomics.</title>
        <authorList>
            <person name="Schulz F."/>
            <person name="Roux S."/>
            <person name="Paez-Espino D."/>
            <person name="Jungbluth S."/>
            <person name="Walsh D.A."/>
            <person name="Denef V.J."/>
            <person name="McMahon K.D."/>
            <person name="Konstantinidis K.T."/>
            <person name="Eloe-Fadrosh E.A."/>
            <person name="Kyrpides N.C."/>
            <person name="Woyke T."/>
        </authorList>
    </citation>
    <scope>NUCLEOTIDE SEQUENCE</scope>
    <source>
        <strain evidence="2">GVMAG-M-3300027736-24</strain>
    </source>
</reference>
<keyword evidence="1" id="KW-0472">Membrane</keyword>
<proteinExistence type="predicted"/>